<protein>
    <submittedName>
        <fullName evidence="1">Uncharacterized protein</fullName>
    </submittedName>
</protein>
<comment type="caution">
    <text evidence="1">The sequence shown here is derived from an EMBL/GenBank/DDBJ whole genome shotgun (WGS) entry which is preliminary data.</text>
</comment>
<evidence type="ECO:0000313" key="2">
    <source>
        <dbReference type="Proteomes" id="UP001163324"/>
    </source>
</evidence>
<evidence type="ECO:0000313" key="1">
    <source>
        <dbReference type="EMBL" id="KAI9902726.1"/>
    </source>
</evidence>
<name>A0ACC0V8B8_9HYPO</name>
<accession>A0ACC0V8B8</accession>
<gene>
    <name evidence="1" type="ORF">N3K66_002078</name>
</gene>
<sequence length="826" mass="91761">MIAAVFRQAPVRRHCPASLSHLNQWQSVKAKQRRLFSQTWTRLNTADVENTRNIGIIAHVDAGKTTTTERMLYYSGVTRRVGDVDAGNTVTDFLELERQRGITIQSAAITFHWPLLQNLEAKSRQKTVNLIDTPGHQDFRFEVERCLPILDGAVCILDSVEGVEAHTERVWASAHEFKIPRIIYCNKLDREGASFKKAVLDIGTRLKGWPLVCQIPWWERDKFVGVVDVIDRVGYRWVNEREKKRYDYAELKERLSSSNPDFPKEIDTARQRLVEGLADFDEAVMDEFLAENPNVSSSLIKQALRRVIQDGEGKAIPVFAGSSFRHIGVELLMDAVTTYLPHPAERPDPEVRIGNTKTTLAKALESGGKKGTKAQIASVASVFKVAEHPKEGVISYVRVYYGTMAKNASAFNTHILAHERPMGLLQISASKTDDIPELSVGQIGALRGLKKARTGDTLITTVNNKPLSEGYRHIQIRPPEIPAPVAFLQITPYGGNTAVKTLETALDNASREDPSLRWSHDSETEIFTLQGMGKLHLSIAQYNLRQKYTIDAEFGPLKVDYKECLISPVDPKHVVYDRPVMHKAGKAACTVTLEAMDHLDRNALLENGFERDGNIYTIEIPEPSDGKELPFDKEEAQHQLLNGAIAGLARGPRRASPIHSCHVKIVLDTDEGTYENPTGGHFSGLARTAVQGCLRESFNQHHIGILEPVMMAHITCPEAVAGTVQHDLTAGAGGVILQVSDLSAESTGDDFIDVSRIYAPPDPYDSVTSLRGKKSTGRTVQIVAKVPYKELLSMDENLRSKTAGRHTMTMHFDSFARVVGHREKGL</sequence>
<keyword evidence="2" id="KW-1185">Reference proteome</keyword>
<dbReference type="Proteomes" id="UP001163324">
    <property type="component" value="Chromosome 2"/>
</dbReference>
<reference evidence="1" key="1">
    <citation type="submission" date="2022-10" db="EMBL/GenBank/DDBJ databases">
        <title>Complete Genome of Trichothecium roseum strain YXFP-22015, a Plant Pathogen Isolated from Citrus.</title>
        <authorList>
            <person name="Wang Y."/>
            <person name="Zhu L."/>
        </authorList>
    </citation>
    <scope>NUCLEOTIDE SEQUENCE</scope>
    <source>
        <strain evidence="1">YXFP-22015</strain>
    </source>
</reference>
<organism evidence="1 2">
    <name type="scientific">Trichothecium roseum</name>
    <dbReference type="NCBI Taxonomy" id="47278"/>
    <lineage>
        <taxon>Eukaryota</taxon>
        <taxon>Fungi</taxon>
        <taxon>Dikarya</taxon>
        <taxon>Ascomycota</taxon>
        <taxon>Pezizomycotina</taxon>
        <taxon>Sordariomycetes</taxon>
        <taxon>Hypocreomycetidae</taxon>
        <taxon>Hypocreales</taxon>
        <taxon>Hypocreales incertae sedis</taxon>
        <taxon>Trichothecium</taxon>
    </lineage>
</organism>
<dbReference type="EMBL" id="CM047941">
    <property type="protein sequence ID" value="KAI9902726.1"/>
    <property type="molecule type" value="Genomic_DNA"/>
</dbReference>
<proteinExistence type="predicted"/>